<keyword evidence="3" id="KW-0732">Signal</keyword>
<evidence type="ECO:0008006" key="5">
    <source>
        <dbReference type="Google" id="ProtNLM"/>
    </source>
</evidence>
<dbReference type="EMBL" id="KI913958">
    <property type="protein sequence ID" value="ETW03996.1"/>
    <property type="molecule type" value="Genomic_DNA"/>
</dbReference>
<sequence length="133" mass="14391">MPRRGPSPMKWWPVLCGIVANVRASIVDCNGTMCTCSGAFICTFDTAASVCHCSFPQAITIGLVVAVLVLGAVWYIRSYKLRQRKDILRKAKSTAKMVQIGQAARQSQPAINPASKWHTVGPPPPNLNSIAPQ</sequence>
<keyword evidence="2" id="KW-0812">Transmembrane</keyword>
<protein>
    <recommendedName>
        <fullName evidence="5">EGF-like domain-containing protein</fullName>
    </recommendedName>
</protein>
<organism evidence="4">
    <name type="scientific">Aphanomyces invadans</name>
    <dbReference type="NCBI Taxonomy" id="157072"/>
    <lineage>
        <taxon>Eukaryota</taxon>
        <taxon>Sar</taxon>
        <taxon>Stramenopiles</taxon>
        <taxon>Oomycota</taxon>
        <taxon>Saprolegniomycetes</taxon>
        <taxon>Saprolegniales</taxon>
        <taxon>Verrucalvaceae</taxon>
        <taxon>Aphanomyces</taxon>
    </lineage>
</organism>
<gene>
    <name evidence="4" type="ORF">H310_04401</name>
</gene>
<evidence type="ECO:0000256" key="3">
    <source>
        <dbReference type="SAM" id="SignalP"/>
    </source>
</evidence>
<name>A0A024UC67_9STRA</name>
<dbReference type="GeneID" id="20081451"/>
<reference evidence="4" key="1">
    <citation type="submission" date="2013-12" db="EMBL/GenBank/DDBJ databases">
        <title>The Genome Sequence of Aphanomyces invadans NJM9701.</title>
        <authorList>
            <consortium name="The Broad Institute Genomics Platform"/>
            <person name="Russ C."/>
            <person name="Tyler B."/>
            <person name="van West P."/>
            <person name="Dieguez-Uribeondo J."/>
            <person name="Young S.K."/>
            <person name="Zeng Q."/>
            <person name="Gargeya S."/>
            <person name="Fitzgerald M."/>
            <person name="Abouelleil A."/>
            <person name="Alvarado L."/>
            <person name="Chapman S.B."/>
            <person name="Gainer-Dewar J."/>
            <person name="Goldberg J."/>
            <person name="Griggs A."/>
            <person name="Gujja S."/>
            <person name="Hansen M."/>
            <person name="Howarth C."/>
            <person name="Imamovic A."/>
            <person name="Ireland A."/>
            <person name="Larimer J."/>
            <person name="McCowan C."/>
            <person name="Murphy C."/>
            <person name="Pearson M."/>
            <person name="Poon T.W."/>
            <person name="Priest M."/>
            <person name="Roberts A."/>
            <person name="Saif S."/>
            <person name="Shea T."/>
            <person name="Sykes S."/>
            <person name="Wortman J."/>
            <person name="Nusbaum C."/>
            <person name="Birren B."/>
        </authorList>
    </citation>
    <scope>NUCLEOTIDE SEQUENCE [LARGE SCALE GENOMIC DNA]</scope>
    <source>
        <strain evidence="4">NJM9701</strain>
    </source>
</reference>
<evidence type="ECO:0000313" key="4">
    <source>
        <dbReference type="EMBL" id="ETW03996.1"/>
    </source>
</evidence>
<keyword evidence="2" id="KW-1133">Transmembrane helix</keyword>
<evidence type="ECO:0000256" key="2">
    <source>
        <dbReference type="SAM" id="Phobius"/>
    </source>
</evidence>
<proteinExistence type="predicted"/>
<feature type="transmembrane region" description="Helical" evidence="2">
    <location>
        <begin position="55"/>
        <end position="76"/>
    </location>
</feature>
<keyword evidence="2" id="KW-0472">Membrane</keyword>
<dbReference type="AlphaFoldDB" id="A0A024UC67"/>
<dbReference type="RefSeq" id="XP_008866952.1">
    <property type="nucleotide sequence ID" value="XM_008868730.1"/>
</dbReference>
<accession>A0A024UC67</accession>
<feature type="chain" id="PRO_5001534999" description="EGF-like domain-containing protein" evidence="3">
    <location>
        <begin position="25"/>
        <end position="133"/>
    </location>
</feature>
<feature type="region of interest" description="Disordered" evidence="1">
    <location>
        <begin position="105"/>
        <end position="133"/>
    </location>
</feature>
<dbReference type="VEuPathDB" id="FungiDB:H310_04401"/>
<evidence type="ECO:0000256" key="1">
    <source>
        <dbReference type="SAM" id="MobiDB-lite"/>
    </source>
</evidence>
<feature type="signal peptide" evidence="3">
    <location>
        <begin position="1"/>
        <end position="24"/>
    </location>
</feature>